<dbReference type="InterPro" id="IPR035919">
    <property type="entry name" value="EAL_sf"/>
</dbReference>
<dbReference type="CDD" id="cd01948">
    <property type="entry name" value="EAL"/>
    <property type="match status" value="1"/>
</dbReference>
<dbReference type="SUPFAM" id="SSF141868">
    <property type="entry name" value="EAL domain-like"/>
    <property type="match status" value="1"/>
</dbReference>
<evidence type="ECO:0000259" key="2">
    <source>
        <dbReference type="PROSITE" id="PS50887"/>
    </source>
</evidence>
<dbReference type="InterPro" id="IPR000160">
    <property type="entry name" value="GGDEF_dom"/>
</dbReference>
<comment type="caution">
    <text evidence="3">The sequence shown here is derived from an EMBL/GenBank/DDBJ whole genome shotgun (WGS) entry which is preliminary data.</text>
</comment>
<dbReference type="Pfam" id="PF00563">
    <property type="entry name" value="EAL"/>
    <property type="match status" value="1"/>
</dbReference>
<dbReference type="SMART" id="SM00267">
    <property type="entry name" value="GGDEF"/>
    <property type="match status" value="1"/>
</dbReference>
<organism evidence="3 4">
    <name type="scientific">Saccharibacillus kuerlensis</name>
    <dbReference type="NCBI Taxonomy" id="459527"/>
    <lineage>
        <taxon>Bacteria</taxon>
        <taxon>Bacillati</taxon>
        <taxon>Bacillota</taxon>
        <taxon>Bacilli</taxon>
        <taxon>Bacillales</taxon>
        <taxon>Paenibacillaceae</taxon>
        <taxon>Saccharibacillus</taxon>
    </lineage>
</organism>
<feature type="domain" description="EAL" evidence="1">
    <location>
        <begin position="310"/>
        <end position="561"/>
    </location>
</feature>
<protein>
    <recommendedName>
        <fullName evidence="5">Diguanylate cyclase (GGDEF) domain-containing protein</fullName>
    </recommendedName>
</protein>
<keyword evidence="4" id="KW-1185">Reference proteome</keyword>
<dbReference type="InterPro" id="IPR029787">
    <property type="entry name" value="Nucleotide_cyclase"/>
</dbReference>
<dbReference type="InterPro" id="IPR003018">
    <property type="entry name" value="GAF"/>
</dbReference>
<evidence type="ECO:0000259" key="1">
    <source>
        <dbReference type="PROSITE" id="PS50883"/>
    </source>
</evidence>
<evidence type="ECO:0000313" key="4">
    <source>
        <dbReference type="Proteomes" id="UP000606653"/>
    </source>
</evidence>
<evidence type="ECO:0008006" key="5">
    <source>
        <dbReference type="Google" id="ProtNLM"/>
    </source>
</evidence>
<dbReference type="Gene3D" id="3.30.450.40">
    <property type="match status" value="1"/>
</dbReference>
<dbReference type="EMBL" id="BMLN01000004">
    <property type="protein sequence ID" value="GGN97613.1"/>
    <property type="molecule type" value="Genomic_DNA"/>
</dbReference>
<dbReference type="NCBIfam" id="TIGR00254">
    <property type="entry name" value="GGDEF"/>
    <property type="match status" value="1"/>
</dbReference>
<dbReference type="Proteomes" id="UP000606653">
    <property type="component" value="Unassembled WGS sequence"/>
</dbReference>
<dbReference type="InterPro" id="IPR050706">
    <property type="entry name" value="Cyclic-di-GMP_PDE-like"/>
</dbReference>
<proteinExistence type="predicted"/>
<dbReference type="InterPro" id="IPR029016">
    <property type="entry name" value="GAF-like_dom_sf"/>
</dbReference>
<reference evidence="4" key="1">
    <citation type="journal article" date="2019" name="Int. J. Syst. Evol. Microbiol.">
        <title>The Global Catalogue of Microorganisms (GCM) 10K type strain sequencing project: providing services to taxonomists for standard genome sequencing and annotation.</title>
        <authorList>
            <consortium name="The Broad Institute Genomics Platform"/>
            <consortium name="The Broad Institute Genome Sequencing Center for Infectious Disease"/>
            <person name="Wu L."/>
            <person name="Ma J."/>
        </authorList>
    </citation>
    <scope>NUCLEOTIDE SEQUENCE [LARGE SCALE GENOMIC DNA]</scope>
    <source>
        <strain evidence="4">CGMCC 1.6964</strain>
    </source>
</reference>
<dbReference type="Pfam" id="PF00990">
    <property type="entry name" value="GGDEF"/>
    <property type="match status" value="1"/>
</dbReference>
<gene>
    <name evidence="3" type="ORF">GCM10010969_15610</name>
</gene>
<dbReference type="InterPro" id="IPR043128">
    <property type="entry name" value="Rev_trsase/Diguanyl_cyclase"/>
</dbReference>
<dbReference type="SUPFAM" id="SSF55073">
    <property type="entry name" value="Nucleotide cyclase"/>
    <property type="match status" value="1"/>
</dbReference>
<evidence type="ECO:0000313" key="3">
    <source>
        <dbReference type="EMBL" id="GGN97613.1"/>
    </source>
</evidence>
<feature type="domain" description="GGDEF" evidence="2">
    <location>
        <begin position="178"/>
        <end position="308"/>
    </location>
</feature>
<dbReference type="SUPFAM" id="SSF55781">
    <property type="entry name" value="GAF domain-like"/>
    <property type="match status" value="1"/>
</dbReference>
<sequence>MKPMKGQREDLIRITSKTLFSLVHSVIDANTFFMAYNNGEQNTIISAWNAKEELIKEGSVLPYPVSYCSLVGHIEGPIIIEDTTMSPLTREMPITLDIGKASFLGVPIWLDSGELYGTICSLDRQHTFTEGDVERLSYIASVVSNLIHLEETTYIDDLTGFLRYGALESFYERKPGTLPKAVVFMDLDDFKEVNDSYGHLAGDQVLQTLAEAIRKAADDDWLLCRYGGDEFVVILPTNDLEQVHHAVSRLVLAFQKEDLPLPEQGDRLTLSIGVCLEADSLREYIERADAAMYKIKKAGKAAIGIFQIEDPQAELNIRQALQQEELELYYQPIVESRDGRIVSYEGLLRWRHPQRGMVSPVEAIDAAEKAGLIQQIDLWVLREACLAQRLLKPEERIHVNITVKSLRDPYFVQLAADVFQETGCPPEKIEIELNETTQRVDASHILPQLLRLQEWGVTFSLDDLGSRHSSSVGLLQELPIATLKIDRMLTQDVQTNRVSRAMVRAIIGMAMELELTVVAEGVETEEQRQQLLSLGCHHMQGYYFSRPQPLSVLHSGSDDGNERSIEGR</sequence>
<name>A0ABQ2KZL8_9BACL</name>
<dbReference type="Gene3D" id="3.20.20.450">
    <property type="entry name" value="EAL domain"/>
    <property type="match status" value="1"/>
</dbReference>
<accession>A0ABQ2KZL8</accession>
<dbReference type="CDD" id="cd01949">
    <property type="entry name" value="GGDEF"/>
    <property type="match status" value="1"/>
</dbReference>
<dbReference type="PROSITE" id="PS50887">
    <property type="entry name" value="GGDEF"/>
    <property type="match status" value="1"/>
</dbReference>
<dbReference type="Gene3D" id="3.30.70.270">
    <property type="match status" value="1"/>
</dbReference>
<dbReference type="Pfam" id="PF01590">
    <property type="entry name" value="GAF"/>
    <property type="match status" value="1"/>
</dbReference>
<dbReference type="PROSITE" id="PS50883">
    <property type="entry name" value="EAL"/>
    <property type="match status" value="1"/>
</dbReference>
<dbReference type="SMART" id="SM00052">
    <property type="entry name" value="EAL"/>
    <property type="match status" value="1"/>
</dbReference>
<dbReference type="RefSeq" id="WP_018977091.1">
    <property type="nucleotide sequence ID" value="NZ_BMLN01000004.1"/>
</dbReference>
<dbReference type="PANTHER" id="PTHR33121">
    <property type="entry name" value="CYCLIC DI-GMP PHOSPHODIESTERASE PDEF"/>
    <property type="match status" value="1"/>
</dbReference>
<dbReference type="PANTHER" id="PTHR33121:SF70">
    <property type="entry name" value="SIGNALING PROTEIN YKOW"/>
    <property type="match status" value="1"/>
</dbReference>
<dbReference type="InterPro" id="IPR001633">
    <property type="entry name" value="EAL_dom"/>
</dbReference>